<evidence type="ECO:0000256" key="4">
    <source>
        <dbReference type="ARBA" id="ARBA00022777"/>
    </source>
</evidence>
<dbReference type="Proteomes" id="UP000298484">
    <property type="component" value="Unassembled WGS sequence"/>
</dbReference>
<evidence type="ECO:0000256" key="6">
    <source>
        <dbReference type="ARBA" id="ARBA00047745"/>
    </source>
</evidence>
<gene>
    <name evidence="10" type="primary">pfkB</name>
    <name evidence="10" type="ORF">E4U82_02515</name>
</gene>
<organism evidence="10 11">
    <name type="scientific">Lentibacillus salicampi</name>
    <dbReference type="NCBI Taxonomy" id="175306"/>
    <lineage>
        <taxon>Bacteria</taxon>
        <taxon>Bacillati</taxon>
        <taxon>Bacillota</taxon>
        <taxon>Bacilli</taxon>
        <taxon>Bacillales</taxon>
        <taxon>Bacillaceae</taxon>
        <taxon>Lentibacillus</taxon>
    </lineage>
</organism>
<dbReference type="NCBIfam" id="TIGR03168">
    <property type="entry name" value="1-PFK"/>
    <property type="match status" value="1"/>
</dbReference>
<dbReference type="GO" id="GO:0008662">
    <property type="term" value="F:1-phosphofructokinase activity"/>
    <property type="evidence" value="ECO:0007669"/>
    <property type="project" value="UniProtKB-UniRule"/>
</dbReference>
<dbReference type="InterPro" id="IPR029056">
    <property type="entry name" value="Ribokinase-like"/>
</dbReference>
<evidence type="ECO:0000256" key="7">
    <source>
        <dbReference type="PIRNR" id="PIRNR000535"/>
    </source>
</evidence>
<dbReference type="UniPathway" id="UPA00704">
    <property type="reaction ID" value="UER00715"/>
</dbReference>
<comment type="pathway">
    <text evidence="7">Carbohydrate metabolism; D-tagatose 6-phosphate degradation; D-glyceraldehyde 3-phosphate and glycerone phosphate from D-tagatose 6-phosphate: step 1/2.</text>
</comment>
<dbReference type="SUPFAM" id="SSF53613">
    <property type="entry name" value="Ribokinase-like"/>
    <property type="match status" value="1"/>
</dbReference>
<dbReference type="RefSeq" id="WP_135108467.1">
    <property type="nucleotide sequence ID" value="NZ_SRHY01000002.1"/>
</dbReference>
<reference evidence="10 11" key="1">
    <citation type="submission" date="2019-03" db="EMBL/GenBank/DDBJ databases">
        <title>Genome sequence of Lentibacillus salicampi ATCC BAA-719.</title>
        <authorList>
            <person name="Maclea K.S."/>
            <person name="Simoes Junior M."/>
        </authorList>
    </citation>
    <scope>NUCLEOTIDE SEQUENCE [LARGE SCALE GENOMIC DNA]</scope>
    <source>
        <strain evidence="10 11">ATCC BAA-719</strain>
    </source>
</reference>
<keyword evidence="3 7" id="KW-0547">Nucleotide-binding</keyword>
<dbReference type="PIRSF" id="PIRSF000535">
    <property type="entry name" value="1PFK/6PFK/LacC"/>
    <property type="match status" value="1"/>
</dbReference>
<evidence type="ECO:0000256" key="1">
    <source>
        <dbReference type="ARBA" id="ARBA00005380"/>
    </source>
</evidence>
<feature type="domain" description="Carbohydrate kinase PfkB" evidence="9">
    <location>
        <begin position="7"/>
        <end position="280"/>
    </location>
</feature>
<dbReference type="GO" id="GO:0005829">
    <property type="term" value="C:cytosol"/>
    <property type="evidence" value="ECO:0007669"/>
    <property type="project" value="TreeGrafter"/>
</dbReference>
<comment type="catalytic activity">
    <reaction evidence="6 8">
        <text>beta-D-fructose 1-phosphate + ATP = beta-D-fructose 1,6-bisphosphate + ADP + H(+)</text>
        <dbReference type="Rhea" id="RHEA:14213"/>
        <dbReference type="ChEBI" id="CHEBI:15378"/>
        <dbReference type="ChEBI" id="CHEBI:30616"/>
        <dbReference type="ChEBI" id="CHEBI:32966"/>
        <dbReference type="ChEBI" id="CHEBI:138881"/>
        <dbReference type="ChEBI" id="CHEBI:456216"/>
        <dbReference type="EC" id="2.7.1.56"/>
    </reaction>
</comment>
<evidence type="ECO:0000256" key="3">
    <source>
        <dbReference type="ARBA" id="ARBA00022741"/>
    </source>
</evidence>
<accession>A0A4Y9AFM2</accession>
<dbReference type="GO" id="GO:0044281">
    <property type="term" value="P:small molecule metabolic process"/>
    <property type="evidence" value="ECO:0007669"/>
    <property type="project" value="UniProtKB-ARBA"/>
</dbReference>
<evidence type="ECO:0000313" key="10">
    <source>
        <dbReference type="EMBL" id="TFJ94152.1"/>
    </source>
</evidence>
<comment type="similarity">
    <text evidence="7">Belongs to the carbohydrate kinase PfkB family. LacC subfamily.</text>
</comment>
<evidence type="ECO:0000256" key="8">
    <source>
        <dbReference type="RuleBase" id="RU369061"/>
    </source>
</evidence>
<evidence type="ECO:0000256" key="5">
    <source>
        <dbReference type="ARBA" id="ARBA00022840"/>
    </source>
</evidence>
<dbReference type="InterPro" id="IPR022463">
    <property type="entry name" value="1-PFruKinase"/>
</dbReference>
<dbReference type="Pfam" id="PF00294">
    <property type="entry name" value="PfkB"/>
    <property type="match status" value="1"/>
</dbReference>
<dbReference type="InterPro" id="IPR011611">
    <property type="entry name" value="PfkB_dom"/>
</dbReference>
<dbReference type="FunFam" id="3.40.1190.20:FF:000001">
    <property type="entry name" value="Phosphofructokinase"/>
    <property type="match status" value="1"/>
</dbReference>
<proteinExistence type="inferred from homology"/>
<comment type="similarity">
    <text evidence="1">Belongs to the carbohydrate kinase pfkB family.</text>
</comment>
<dbReference type="EC" id="2.7.1.144" evidence="7"/>
<dbReference type="PANTHER" id="PTHR46566:SF1">
    <property type="entry name" value="1-PHOSPHOFRUCTOKINASE"/>
    <property type="match status" value="1"/>
</dbReference>
<dbReference type="GO" id="GO:0005988">
    <property type="term" value="P:lactose metabolic process"/>
    <property type="evidence" value="ECO:0007669"/>
    <property type="project" value="UniProtKB-KW"/>
</dbReference>
<dbReference type="EMBL" id="SRHY01000002">
    <property type="protein sequence ID" value="TFJ94152.1"/>
    <property type="molecule type" value="Genomic_DNA"/>
</dbReference>
<keyword evidence="4 8" id="KW-0418">Kinase</keyword>
<name>A0A4Y9AFM2_9BACI</name>
<dbReference type="CDD" id="cd01164">
    <property type="entry name" value="FruK_PfkB_like"/>
    <property type="match status" value="1"/>
</dbReference>
<comment type="caution">
    <text evidence="10">The sequence shown here is derived from an EMBL/GenBank/DDBJ whole genome shotgun (WGS) entry which is preliminary data.</text>
</comment>
<dbReference type="PROSITE" id="PS00584">
    <property type="entry name" value="PFKB_KINASES_2"/>
    <property type="match status" value="1"/>
</dbReference>
<dbReference type="AlphaFoldDB" id="A0A4Y9AFM2"/>
<comment type="catalytic activity">
    <reaction evidence="7">
        <text>D-tagatofuranose 6-phosphate + ATP = D-tagatofuranose 1,6-bisphosphate + ADP + H(+)</text>
        <dbReference type="Rhea" id="RHEA:12420"/>
        <dbReference type="ChEBI" id="CHEBI:15378"/>
        <dbReference type="ChEBI" id="CHEBI:30616"/>
        <dbReference type="ChEBI" id="CHEBI:58694"/>
        <dbReference type="ChEBI" id="CHEBI:58695"/>
        <dbReference type="ChEBI" id="CHEBI:456216"/>
        <dbReference type="EC" id="2.7.1.144"/>
    </reaction>
</comment>
<keyword evidence="11" id="KW-1185">Reference proteome</keyword>
<comment type="function">
    <text evidence="8">Catalyzes the ATP-dependent phosphorylation of fructose-l-phosphate to fructose-l,6-bisphosphate.</text>
</comment>
<dbReference type="GO" id="GO:0016052">
    <property type="term" value="P:carbohydrate catabolic process"/>
    <property type="evidence" value="ECO:0007669"/>
    <property type="project" value="UniProtKB-ARBA"/>
</dbReference>
<dbReference type="NCBIfam" id="TIGR03828">
    <property type="entry name" value="pfkB"/>
    <property type="match status" value="1"/>
</dbReference>
<evidence type="ECO:0000256" key="2">
    <source>
        <dbReference type="ARBA" id="ARBA00022679"/>
    </source>
</evidence>
<sequence>MIYTITLNPSVDYVVQVNQLNLGELNKVENAMKYPGGKGINVSRVLHELEYDTTALGFLGGFTGNFIAEALDNKGIETNFTPIQDDTRINIKLKSGTETEINGRGPEILANEADHLLHQLDNVTSHDTVILSGSWPPSLTKNFQQQMIERISASGATFVIDTTGNALKSALPYRPLLVKPNKEELADLFGVTLSSKHDVMHYGTKLLDLGAQHAIVSMAGEGALLFTEKGIYHGSTPTGETKNSVGAGDSMIAGFTGTFRKTRDVMEAFRMSLASGSATAFSNDLAMAGDIFSLREKIDITRISK</sequence>
<evidence type="ECO:0000313" key="11">
    <source>
        <dbReference type="Proteomes" id="UP000298484"/>
    </source>
</evidence>
<protein>
    <recommendedName>
        <fullName evidence="7">Tagatose-6-phosphate kinase</fullName>
        <ecNumber evidence="7">2.7.1.144</ecNumber>
    </recommendedName>
</protein>
<dbReference type="InterPro" id="IPR017583">
    <property type="entry name" value="Tagatose/fructose_Pkinase"/>
</dbReference>
<dbReference type="InterPro" id="IPR002173">
    <property type="entry name" value="Carboh/pur_kinase_PfkB_CS"/>
</dbReference>
<dbReference type="OrthoDB" id="9801219at2"/>
<dbReference type="GO" id="GO:2001059">
    <property type="term" value="P:D-tagatose 6-phosphate catabolic process"/>
    <property type="evidence" value="ECO:0007669"/>
    <property type="project" value="UniProtKB-UniPathway"/>
</dbReference>
<dbReference type="GO" id="GO:0009024">
    <property type="term" value="F:tagatose-6-phosphate kinase activity"/>
    <property type="evidence" value="ECO:0007669"/>
    <property type="project" value="UniProtKB-EC"/>
</dbReference>
<keyword evidence="7" id="KW-0423">Lactose metabolism</keyword>
<dbReference type="PANTHER" id="PTHR46566">
    <property type="entry name" value="1-PHOSPHOFRUCTOKINASE-RELATED"/>
    <property type="match status" value="1"/>
</dbReference>
<dbReference type="GO" id="GO:0005524">
    <property type="term" value="F:ATP binding"/>
    <property type="evidence" value="ECO:0007669"/>
    <property type="project" value="UniProtKB-UniRule"/>
</dbReference>
<keyword evidence="2 7" id="KW-0808">Transferase</keyword>
<keyword evidence="5 7" id="KW-0067">ATP-binding</keyword>
<evidence type="ECO:0000259" key="9">
    <source>
        <dbReference type="Pfam" id="PF00294"/>
    </source>
</evidence>
<dbReference type="Gene3D" id="3.40.1190.20">
    <property type="match status" value="1"/>
</dbReference>